<dbReference type="Pfam" id="PF00392">
    <property type="entry name" value="GntR"/>
    <property type="match status" value="1"/>
</dbReference>
<dbReference type="AlphaFoldDB" id="A0A1S1Z0G3"/>
<dbReference type="STRING" id="915059.NH26_10030"/>
<dbReference type="SMART" id="SM00895">
    <property type="entry name" value="FCD"/>
    <property type="match status" value="1"/>
</dbReference>
<dbReference type="PANTHER" id="PTHR43537">
    <property type="entry name" value="TRANSCRIPTIONAL REGULATOR, GNTR FAMILY"/>
    <property type="match status" value="1"/>
</dbReference>
<reference evidence="6 7" key="1">
    <citation type="journal article" date="2012" name="Int. J. Syst. Evol. Microbiol.">
        <title>Flammeovirga pacifica sp. nov., isolated from deep-sea sediment.</title>
        <authorList>
            <person name="Xu H."/>
            <person name="Fu Y."/>
            <person name="Yang N."/>
            <person name="Ding Z."/>
            <person name="Lai Q."/>
            <person name="Zeng R."/>
        </authorList>
    </citation>
    <scope>NUCLEOTIDE SEQUENCE [LARGE SCALE GENOMIC DNA]</scope>
    <source>
        <strain evidence="7">DSM 24597 / LMG 26175 / WPAGA1</strain>
    </source>
</reference>
<dbReference type="GO" id="GO:0003700">
    <property type="term" value="F:DNA-binding transcription factor activity"/>
    <property type="evidence" value="ECO:0007669"/>
    <property type="project" value="InterPro"/>
</dbReference>
<dbReference type="InterPro" id="IPR008920">
    <property type="entry name" value="TF_FadR/GntR_C"/>
</dbReference>
<gene>
    <name evidence="6" type="ORF">NH26_10030</name>
</gene>
<dbReference type="InterPro" id="IPR011711">
    <property type="entry name" value="GntR_C"/>
</dbReference>
<dbReference type="Gene3D" id="1.10.10.10">
    <property type="entry name" value="Winged helix-like DNA-binding domain superfamily/Winged helix DNA-binding domain"/>
    <property type="match status" value="1"/>
</dbReference>
<evidence type="ECO:0000256" key="1">
    <source>
        <dbReference type="ARBA" id="ARBA00023015"/>
    </source>
</evidence>
<dbReference type="EMBL" id="JRYR02000001">
    <property type="protein sequence ID" value="OHX66673.1"/>
    <property type="molecule type" value="Genomic_DNA"/>
</dbReference>
<dbReference type="SUPFAM" id="SSF48008">
    <property type="entry name" value="GntR ligand-binding domain-like"/>
    <property type="match status" value="1"/>
</dbReference>
<dbReference type="InterPro" id="IPR000524">
    <property type="entry name" value="Tscrpt_reg_HTH_GntR"/>
</dbReference>
<dbReference type="Pfam" id="PF07729">
    <property type="entry name" value="FCD"/>
    <property type="match status" value="1"/>
</dbReference>
<comment type="caution">
    <text evidence="6">The sequence shown here is derived from an EMBL/GenBank/DDBJ whole genome shotgun (WGS) entry which is preliminary data.</text>
</comment>
<protein>
    <recommendedName>
        <fullName evidence="5">HTH gntR-type domain-containing protein</fullName>
    </recommendedName>
</protein>
<evidence type="ECO:0000313" key="6">
    <source>
        <dbReference type="EMBL" id="OHX66673.1"/>
    </source>
</evidence>
<dbReference type="InterPro" id="IPR036388">
    <property type="entry name" value="WH-like_DNA-bd_sf"/>
</dbReference>
<dbReference type="Proteomes" id="UP000179797">
    <property type="component" value="Unassembled WGS sequence"/>
</dbReference>
<dbReference type="PANTHER" id="PTHR43537:SF5">
    <property type="entry name" value="UXU OPERON TRANSCRIPTIONAL REGULATOR"/>
    <property type="match status" value="1"/>
</dbReference>
<evidence type="ECO:0000259" key="5">
    <source>
        <dbReference type="PROSITE" id="PS50949"/>
    </source>
</evidence>
<evidence type="ECO:0000256" key="2">
    <source>
        <dbReference type="ARBA" id="ARBA00023125"/>
    </source>
</evidence>
<dbReference type="PRINTS" id="PR00035">
    <property type="entry name" value="HTHGNTR"/>
</dbReference>
<feature type="domain" description="HTH gntR-type" evidence="5">
    <location>
        <begin position="11"/>
        <end position="79"/>
    </location>
</feature>
<feature type="coiled-coil region" evidence="4">
    <location>
        <begin position="119"/>
        <end position="146"/>
    </location>
</feature>
<dbReference type="PROSITE" id="PS50949">
    <property type="entry name" value="HTH_GNTR"/>
    <property type="match status" value="1"/>
</dbReference>
<dbReference type="Gene3D" id="1.20.120.530">
    <property type="entry name" value="GntR ligand-binding domain-like"/>
    <property type="match status" value="1"/>
</dbReference>
<accession>A0A1S1Z0G3</accession>
<dbReference type="InterPro" id="IPR036390">
    <property type="entry name" value="WH_DNA-bd_sf"/>
</dbReference>
<sequence>MDLEMEKILVEKPSSIIIRKLKEMIEVGILKPNDTLPPERKLSEQFGVGRSHVREALKKMEFFGLLKTQPQSGTVVVGLGQKALEGLITNILEIDNNDFFSLIETRILLEVKIAGLAAQRRTDKDLQFAENAMEEYERAVLNNTEDISEKDFMFHLSLSNCSKNSTLKSLLMTITPEILNHFERERVCSKESRFEAVNEHRALFNAIKDGNENKAQKIMEAHLNPILESAKKKYNSIF</sequence>
<keyword evidence="2" id="KW-0238">DNA-binding</keyword>
<evidence type="ECO:0000313" key="7">
    <source>
        <dbReference type="Proteomes" id="UP000179797"/>
    </source>
</evidence>
<keyword evidence="1" id="KW-0805">Transcription regulation</keyword>
<dbReference type="SMART" id="SM00345">
    <property type="entry name" value="HTH_GNTR"/>
    <property type="match status" value="1"/>
</dbReference>
<organism evidence="6 7">
    <name type="scientific">Flammeovirga pacifica</name>
    <dbReference type="NCBI Taxonomy" id="915059"/>
    <lineage>
        <taxon>Bacteria</taxon>
        <taxon>Pseudomonadati</taxon>
        <taxon>Bacteroidota</taxon>
        <taxon>Cytophagia</taxon>
        <taxon>Cytophagales</taxon>
        <taxon>Flammeovirgaceae</taxon>
        <taxon>Flammeovirga</taxon>
    </lineage>
</organism>
<name>A0A1S1Z0G3_FLAPC</name>
<evidence type="ECO:0000256" key="4">
    <source>
        <dbReference type="SAM" id="Coils"/>
    </source>
</evidence>
<keyword evidence="3" id="KW-0804">Transcription</keyword>
<keyword evidence="7" id="KW-1185">Reference proteome</keyword>
<dbReference type="CDD" id="cd07377">
    <property type="entry name" value="WHTH_GntR"/>
    <property type="match status" value="1"/>
</dbReference>
<proteinExistence type="predicted"/>
<dbReference type="SUPFAM" id="SSF46785">
    <property type="entry name" value="Winged helix' DNA-binding domain"/>
    <property type="match status" value="1"/>
</dbReference>
<dbReference type="GO" id="GO:0003677">
    <property type="term" value="F:DNA binding"/>
    <property type="evidence" value="ECO:0007669"/>
    <property type="project" value="UniProtKB-KW"/>
</dbReference>
<keyword evidence="4" id="KW-0175">Coiled coil</keyword>
<evidence type="ECO:0000256" key="3">
    <source>
        <dbReference type="ARBA" id="ARBA00023163"/>
    </source>
</evidence>